<keyword evidence="12" id="KW-0511">Multifunctional enzyme</keyword>
<evidence type="ECO:0000259" key="19">
    <source>
        <dbReference type="PROSITE" id="PS51747"/>
    </source>
</evidence>
<evidence type="ECO:0000256" key="13">
    <source>
        <dbReference type="ARBA" id="ARBA00049861"/>
    </source>
</evidence>
<gene>
    <name evidence="20" type="ORF">RINTHH_19370</name>
</gene>
<dbReference type="SUPFAM" id="SSF53927">
    <property type="entry name" value="Cytidine deaminase-like"/>
    <property type="match status" value="1"/>
</dbReference>
<dbReference type="InterPro" id="IPR004794">
    <property type="entry name" value="Eubact_RibD"/>
</dbReference>
<feature type="domain" description="CMP/dCMP-type deaminase" evidence="19">
    <location>
        <begin position="1"/>
        <end position="117"/>
    </location>
</feature>
<keyword evidence="10 15" id="KW-0521">NADP</keyword>
<dbReference type="UniPathway" id="UPA00275">
    <property type="reaction ID" value="UER00401"/>
</dbReference>
<comment type="pathway">
    <text evidence="2 15">Cofactor biosynthesis; riboflavin biosynthesis; 5-amino-6-(D-ribitylamino)uracil from GTP: step 2/4.</text>
</comment>
<evidence type="ECO:0000256" key="6">
    <source>
        <dbReference type="ARBA" id="ARBA00022619"/>
    </source>
</evidence>
<reference evidence="21" key="2">
    <citation type="submission" date="2016-01" db="EMBL/GenBank/DDBJ databases">
        <title>Diatom-associated endosymboitic cyanobacterium lacks core nitrogen metabolism enzymes.</title>
        <authorList>
            <person name="Hilton J.A."/>
            <person name="Foster R.A."/>
            <person name="Tripp H.J."/>
            <person name="Carter B.J."/>
            <person name="Zehr J.P."/>
            <person name="Villareal T.A."/>
        </authorList>
    </citation>
    <scope>NUCLEOTIDE SEQUENCE [LARGE SCALE GENOMIC DNA]</scope>
    <source>
        <strain evidence="21">HH01</strain>
    </source>
</reference>
<dbReference type="NCBIfam" id="TIGR00326">
    <property type="entry name" value="eubact_ribD"/>
    <property type="match status" value="1"/>
</dbReference>
<evidence type="ECO:0000256" key="16">
    <source>
        <dbReference type="PIRSR" id="PIRSR006769-1"/>
    </source>
</evidence>
<dbReference type="PANTHER" id="PTHR38011">
    <property type="entry name" value="DIHYDROFOLATE REDUCTASE FAMILY PROTEIN (AFU_ORTHOLOGUE AFUA_8G06820)"/>
    <property type="match status" value="1"/>
</dbReference>
<evidence type="ECO:0000256" key="4">
    <source>
        <dbReference type="ARBA" id="ARBA00005259"/>
    </source>
</evidence>
<dbReference type="GO" id="GO:0008270">
    <property type="term" value="F:zinc ion binding"/>
    <property type="evidence" value="ECO:0007669"/>
    <property type="project" value="InterPro"/>
</dbReference>
<dbReference type="FunFam" id="3.40.140.10:FF:000025">
    <property type="entry name" value="Riboflavin biosynthesis protein RibD"/>
    <property type="match status" value="1"/>
</dbReference>
<dbReference type="GO" id="GO:0009231">
    <property type="term" value="P:riboflavin biosynthetic process"/>
    <property type="evidence" value="ECO:0007669"/>
    <property type="project" value="UniProtKB-UniPathway"/>
</dbReference>
<evidence type="ECO:0000256" key="18">
    <source>
        <dbReference type="PIRSR" id="PIRSR006769-3"/>
    </source>
</evidence>
<dbReference type="Pfam" id="PF00383">
    <property type="entry name" value="dCMP_cyt_deam_1"/>
    <property type="match status" value="1"/>
</dbReference>
<evidence type="ECO:0000256" key="15">
    <source>
        <dbReference type="PIRNR" id="PIRNR006769"/>
    </source>
</evidence>
<evidence type="ECO:0000313" key="21">
    <source>
        <dbReference type="Proteomes" id="UP000053051"/>
    </source>
</evidence>
<evidence type="ECO:0000256" key="8">
    <source>
        <dbReference type="ARBA" id="ARBA00022801"/>
    </source>
</evidence>
<feature type="binding site" evidence="17">
    <location>
        <position position="194"/>
    </location>
    <ligand>
        <name>NADP(+)</name>
        <dbReference type="ChEBI" id="CHEBI:58349"/>
    </ligand>
</feature>
<accession>M1X039</accession>
<dbReference type="InterPro" id="IPR002125">
    <property type="entry name" value="CMP_dCMP_dom"/>
</dbReference>
<dbReference type="Proteomes" id="UP000053051">
    <property type="component" value="Unassembled WGS sequence"/>
</dbReference>
<comment type="similarity">
    <text evidence="5 15">In the C-terminal section; belongs to the HTP reductase family.</text>
</comment>
<feature type="binding site" evidence="17">
    <location>
        <position position="148"/>
    </location>
    <ligand>
        <name>NADP(+)</name>
        <dbReference type="ChEBI" id="CHEBI:58349"/>
    </ligand>
</feature>
<feature type="binding site" evidence="18">
    <location>
        <position position="44"/>
    </location>
    <ligand>
        <name>Zn(2+)</name>
        <dbReference type="ChEBI" id="CHEBI:29105"/>
        <note>catalytic</note>
    </ligand>
</feature>
<feature type="binding site" evidence="18">
    <location>
        <position position="69"/>
    </location>
    <ligand>
        <name>Zn(2+)</name>
        <dbReference type="ChEBI" id="CHEBI:29105"/>
        <note>catalytic</note>
    </ligand>
</feature>
<dbReference type="SUPFAM" id="SSF53597">
    <property type="entry name" value="Dihydrofolate reductase-like"/>
    <property type="match status" value="1"/>
</dbReference>
<keyword evidence="9 15" id="KW-0862">Zinc</keyword>
<evidence type="ECO:0000256" key="10">
    <source>
        <dbReference type="ARBA" id="ARBA00022857"/>
    </source>
</evidence>
<feature type="binding site" evidence="17">
    <location>
        <position position="178"/>
    </location>
    <ligand>
        <name>substrate</name>
    </ligand>
</feature>
<evidence type="ECO:0000256" key="1">
    <source>
        <dbReference type="ARBA" id="ARBA00002151"/>
    </source>
</evidence>
<dbReference type="InterPro" id="IPR016193">
    <property type="entry name" value="Cytidine_deaminase-like"/>
</dbReference>
<dbReference type="InterPro" id="IPR016192">
    <property type="entry name" value="APOBEC/CMP_deaminase_Zn-bd"/>
</dbReference>
<sequence length="353" mass="37719">MQRCLQLARLVVGYTSPNPLVGAVVVKDGKIVGEGFHPGAGEPHAEVFALRDAGEQARGATVYVNLEPCNHYGRTPPCSEALIKAGVAKVVVGMVDPNPLVSGRGIAKLQAAGVDVLTGVEEADCRLLNEGFIHRVLYHKPFGILKYAMTLDGKIATSSGHSTWVTNDATRQAVHRLRSACDAVIIGGNTVRQDNPHLTNHGQGNHSPLRVVMSRHLNLPSSANLWNTDNAQTVVLTKVGANPEFQALLYRQGVEVVELEPLTPNQVMTYFYNRGFCKVLWECGGILAANAIAQGAVQKVLAFIAPKIIGGVKAPGPVGNLGFATMNEALSLQCAEMHVIGSDFLITGYLPKH</sequence>
<feature type="binding site" evidence="17">
    <location>
        <position position="190"/>
    </location>
    <ligand>
        <name>NADP(+)</name>
        <dbReference type="ChEBI" id="CHEBI:58349"/>
    </ligand>
</feature>
<evidence type="ECO:0000256" key="12">
    <source>
        <dbReference type="ARBA" id="ARBA00023268"/>
    </source>
</evidence>
<feature type="binding site" evidence="17">
    <location>
        <position position="198"/>
    </location>
    <ligand>
        <name>substrate</name>
    </ligand>
</feature>
<comment type="pathway">
    <text evidence="3 15">Cofactor biosynthesis; riboflavin biosynthesis; 5-amino-6-(D-ribitylamino)uracil from GTP: step 3/4.</text>
</comment>
<dbReference type="NCBIfam" id="TIGR00227">
    <property type="entry name" value="ribD_Cterm"/>
    <property type="match status" value="1"/>
</dbReference>
<dbReference type="EC" id="3.5.4.26" evidence="15"/>
<evidence type="ECO:0000256" key="11">
    <source>
        <dbReference type="ARBA" id="ARBA00023002"/>
    </source>
</evidence>
<dbReference type="PANTHER" id="PTHR38011:SF7">
    <property type="entry name" value="2,5-DIAMINO-6-RIBOSYLAMINO-4(3H)-PYRIMIDINONE 5'-PHOSPHATE REDUCTASE"/>
    <property type="match status" value="1"/>
</dbReference>
<name>M1X039_9NOST</name>
<feature type="binding site" evidence="17">
    <location>
        <position position="162"/>
    </location>
    <ligand>
        <name>substrate</name>
    </ligand>
</feature>
<dbReference type="CDD" id="cd01284">
    <property type="entry name" value="Riboflavin_deaminase-reductase"/>
    <property type="match status" value="1"/>
</dbReference>
<dbReference type="EC" id="1.1.1.193" evidence="15"/>
<evidence type="ECO:0000256" key="2">
    <source>
        <dbReference type="ARBA" id="ARBA00004882"/>
    </source>
</evidence>
<dbReference type="InterPro" id="IPR011549">
    <property type="entry name" value="RibD_C"/>
</dbReference>
<comment type="catalytic activity">
    <reaction evidence="13 15">
        <text>5-amino-6-(5-phospho-D-ribitylamino)uracil + NADP(+) = 5-amino-6-(5-phospho-D-ribosylamino)uracil + NADPH + H(+)</text>
        <dbReference type="Rhea" id="RHEA:17845"/>
        <dbReference type="ChEBI" id="CHEBI:15378"/>
        <dbReference type="ChEBI" id="CHEBI:57783"/>
        <dbReference type="ChEBI" id="CHEBI:58349"/>
        <dbReference type="ChEBI" id="CHEBI:58421"/>
        <dbReference type="ChEBI" id="CHEBI:58453"/>
        <dbReference type="EC" id="1.1.1.193"/>
    </reaction>
</comment>
<evidence type="ECO:0000256" key="3">
    <source>
        <dbReference type="ARBA" id="ARBA00004910"/>
    </source>
</evidence>
<dbReference type="AlphaFoldDB" id="M1X039"/>
<dbReference type="Gene3D" id="3.40.140.10">
    <property type="entry name" value="Cytidine Deaminase, domain 2"/>
    <property type="match status" value="1"/>
</dbReference>
<comment type="cofactor">
    <cofactor evidence="15 18">
        <name>Zn(2+)</name>
        <dbReference type="ChEBI" id="CHEBI:29105"/>
    </cofactor>
    <text evidence="15 18">Binds 1 zinc ion.</text>
</comment>
<dbReference type="InterPro" id="IPR024072">
    <property type="entry name" value="DHFR-like_dom_sf"/>
</dbReference>
<keyword evidence="6 15" id="KW-0686">Riboflavin biosynthesis</keyword>
<evidence type="ECO:0000256" key="17">
    <source>
        <dbReference type="PIRSR" id="PIRSR006769-2"/>
    </source>
</evidence>
<dbReference type="GO" id="GO:0008835">
    <property type="term" value="F:diaminohydroxyphosphoribosylaminopyrimidine deaminase activity"/>
    <property type="evidence" value="ECO:0007669"/>
    <property type="project" value="UniProtKB-EC"/>
</dbReference>
<dbReference type="GO" id="GO:0008703">
    <property type="term" value="F:5-amino-6-(5-phosphoribosylamino)uracil reductase activity"/>
    <property type="evidence" value="ECO:0007669"/>
    <property type="project" value="UniProtKB-EC"/>
</dbReference>
<dbReference type="InterPro" id="IPR002734">
    <property type="entry name" value="RibDG_C"/>
</dbReference>
<dbReference type="PROSITE" id="PS00903">
    <property type="entry name" value="CYT_DCMP_DEAMINASES_1"/>
    <property type="match status" value="1"/>
</dbReference>
<evidence type="ECO:0000313" key="20">
    <source>
        <dbReference type="EMBL" id="CCH68092.1"/>
    </source>
</evidence>
<comment type="similarity">
    <text evidence="4 15">In the N-terminal section; belongs to the cytidine and deoxycytidylate deaminase family.</text>
</comment>
<comment type="catalytic activity">
    <reaction evidence="14 15">
        <text>2,5-diamino-6-hydroxy-4-(5-phosphoribosylamino)-pyrimidine + H2O + H(+) = 5-amino-6-(5-phospho-D-ribosylamino)uracil + NH4(+)</text>
        <dbReference type="Rhea" id="RHEA:21868"/>
        <dbReference type="ChEBI" id="CHEBI:15377"/>
        <dbReference type="ChEBI" id="CHEBI:15378"/>
        <dbReference type="ChEBI" id="CHEBI:28938"/>
        <dbReference type="ChEBI" id="CHEBI:58453"/>
        <dbReference type="ChEBI" id="CHEBI:58614"/>
        <dbReference type="EC" id="3.5.4.26"/>
    </reaction>
</comment>
<feature type="active site" description="Proton donor" evidence="16">
    <location>
        <position position="46"/>
    </location>
</feature>
<keyword evidence="7 15" id="KW-0479">Metal-binding</keyword>
<keyword evidence="21" id="KW-1185">Reference proteome</keyword>
<dbReference type="Gene3D" id="3.40.430.10">
    <property type="entry name" value="Dihydrofolate Reductase, subunit A"/>
    <property type="match status" value="1"/>
</dbReference>
<evidence type="ECO:0000256" key="7">
    <source>
        <dbReference type="ARBA" id="ARBA00022723"/>
    </source>
</evidence>
<dbReference type="PIRSF" id="PIRSF006769">
    <property type="entry name" value="RibD"/>
    <property type="match status" value="1"/>
</dbReference>
<comment type="function">
    <text evidence="1 15">Converts 2,5-diamino-6-(ribosylamino)-4(3h)-pyrimidinone 5'-phosphate into 5-amino-6-(ribosylamino)-2,4(1h,3h)-pyrimidinedione 5'-phosphate.</text>
</comment>
<dbReference type="InterPro" id="IPR050765">
    <property type="entry name" value="Riboflavin_Biosynth_HTPR"/>
</dbReference>
<keyword evidence="8 15" id="KW-0378">Hydrolase</keyword>
<feature type="binding site" evidence="18">
    <location>
        <position position="78"/>
    </location>
    <ligand>
        <name>Zn(2+)</name>
        <dbReference type="ChEBI" id="CHEBI:29105"/>
        <note>catalytic</note>
    </ligand>
</feature>
<protein>
    <recommendedName>
        <fullName evidence="15">Riboflavin biosynthesis protein RibD</fullName>
    </recommendedName>
    <domain>
        <recommendedName>
            <fullName evidence="15">Diaminohydroxyphosphoribosylaminopyrimidine deaminase</fullName>
            <shortName evidence="15">DRAP deaminase</shortName>
            <ecNumber evidence="15">3.5.4.26</ecNumber>
        </recommendedName>
        <alternativeName>
            <fullName evidence="15">Riboflavin-specific deaminase</fullName>
        </alternativeName>
    </domain>
    <domain>
        <recommendedName>
            <fullName evidence="15">5-amino-6-(5-phosphoribosylamino)uracil reductase</fullName>
            <ecNumber evidence="15">1.1.1.193</ecNumber>
        </recommendedName>
        <alternativeName>
            <fullName evidence="15">HTP reductase</fullName>
        </alternativeName>
    </domain>
</protein>
<keyword evidence="11 15" id="KW-0560">Oxidoreductase</keyword>
<evidence type="ECO:0000256" key="14">
    <source>
        <dbReference type="ARBA" id="ARBA00049886"/>
    </source>
</evidence>
<evidence type="ECO:0000256" key="9">
    <source>
        <dbReference type="ARBA" id="ARBA00022833"/>
    </source>
</evidence>
<feature type="binding site" evidence="17">
    <location>
        <position position="282"/>
    </location>
    <ligand>
        <name>substrate</name>
    </ligand>
</feature>
<dbReference type="PROSITE" id="PS51747">
    <property type="entry name" value="CYT_DCMP_DEAMINASES_2"/>
    <property type="match status" value="1"/>
</dbReference>
<evidence type="ECO:0000256" key="5">
    <source>
        <dbReference type="ARBA" id="ARBA00007417"/>
    </source>
</evidence>
<proteinExistence type="inferred from homology"/>
<feature type="binding site" evidence="17">
    <location>
        <position position="164"/>
    </location>
    <ligand>
        <name>NADP(+)</name>
        <dbReference type="ChEBI" id="CHEBI:58349"/>
    </ligand>
</feature>
<reference evidence="20 21" key="1">
    <citation type="submission" date="2012-05" db="EMBL/GenBank/DDBJ databases">
        <authorList>
            <person name="Hilton J."/>
        </authorList>
    </citation>
    <scope>NUCLEOTIDE SEQUENCE [LARGE SCALE GENOMIC DNA]</scope>
    <source>
        <strain evidence="20 21">HH01</strain>
    </source>
</reference>
<dbReference type="EMBL" id="CAIY01000080">
    <property type="protein sequence ID" value="CCH68092.1"/>
    <property type="molecule type" value="Genomic_DNA"/>
</dbReference>
<comment type="caution">
    <text evidence="20">The sequence shown here is derived from an EMBL/GenBank/DDBJ whole genome shotgun (WGS) entry which is preliminary data.</text>
</comment>
<organism evidence="20 21">
    <name type="scientific">Richelia intracellularis HH01</name>
    <dbReference type="NCBI Taxonomy" id="1165094"/>
    <lineage>
        <taxon>Bacteria</taxon>
        <taxon>Bacillati</taxon>
        <taxon>Cyanobacteriota</taxon>
        <taxon>Cyanophyceae</taxon>
        <taxon>Nostocales</taxon>
        <taxon>Nostocaceae</taxon>
        <taxon>Richelia</taxon>
    </lineage>
</organism>
<dbReference type="GO" id="GO:0050661">
    <property type="term" value="F:NADP binding"/>
    <property type="evidence" value="ECO:0007669"/>
    <property type="project" value="InterPro"/>
</dbReference>
<dbReference type="Pfam" id="PF01872">
    <property type="entry name" value="RibD_C"/>
    <property type="match status" value="1"/>
</dbReference>
<dbReference type="STRING" id="1165094.RINTHH_19370"/>